<feature type="transmembrane region" description="Helical" evidence="1">
    <location>
        <begin position="12"/>
        <end position="30"/>
    </location>
</feature>
<name>A0A165RSV0_9BRAD</name>
<sequence>MIRPVLTEVGIFLIPFALYAIFLIATKNGVALKSSWPMPVMIRLAIAAAVLVIVSLVLLAQFSGAPPGSTYVPAHIENGRLVPGVEK</sequence>
<comment type="caution">
    <text evidence="2">The sequence shown here is derived from an EMBL/GenBank/DDBJ whole genome shotgun (WGS) entry which is preliminary data.</text>
</comment>
<keyword evidence="3" id="KW-1185">Reference proteome</keyword>
<dbReference type="AlphaFoldDB" id="A0A165RSV0"/>
<keyword evidence="1" id="KW-0472">Membrane</keyword>
<gene>
    <name evidence="2" type="ORF">A4A58_06590</name>
</gene>
<dbReference type="RefSeq" id="WP_068733079.1">
    <property type="nucleotide sequence ID" value="NZ_LVYV01000012.1"/>
</dbReference>
<dbReference type="InterPro" id="IPR046093">
    <property type="entry name" value="DUF6111"/>
</dbReference>
<evidence type="ECO:0000256" key="1">
    <source>
        <dbReference type="SAM" id="Phobius"/>
    </source>
</evidence>
<organism evidence="2 3">
    <name type="scientific">Tardiphaga robiniae</name>
    <dbReference type="NCBI Taxonomy" id="943830"/>
    <lineage>
        <taxon>Bacteria</taxon>
        <taxon>Pseudomonadati</taxon>
        <taxon>Pseudomonadota</taxon>
        <taxon>Alphaproteobacteria</taxon>
        <taxon>Hyphomicrobiales</taxon>
        <taxon>Nitrobacteraceae</taxon>
        <taxon>Tardiphaga</taxon>
    </lineage>
</organism>
<keyword evidence="1" id="KW-1133">Transmembrane helix</keyword>
<accession>A0A165RSV0</accession>
<feature type="transmembrane region" description="Helical" evidence="1">
    <location>
        <begin position="42"/>
        <end position="62"/>
    </location>
</feature>
<dbReference type="Pfam" id="PF19606">
    <property type="entry name" value="DUF6111"/>
    <property type="match status" value="1"/>
</dbReference>
<reference evidence="2 3" key="1">
    <citation type="submission" date="2016-03" db="EMBL/GenBank/DDBJ databases">
        <title>Microsymbionts genomes from the relict species Vavilovia formosa (Stev.) Fed.</title>
        <authorList>
            <person name="Kopat V."/>
            <person name="Chirak E."/>
            <person name="Kimeklis A."/>
            <person name="Andronov E."/>
        </authorList>
    </citation>
    <scope>NUCLEOTIDE SEQUENCE [LARGE SCALE GENOMIC DNA]</scope>
    <source>
        <strain evidence="2 3">Vaf07</strain>
    </source>
</reference>
<proteinExistence type="predicted"/>
<dbReference type="OrthoDB" id="7366326at2"/>
<dbReference type="STRING" id="943830.A4A58_06590"/>
<protein>
    <submittedName>
        <fullName evidence="2">Uncharacterized protein</fullName>
    </submittedName>
</protein>
<dbReference type="EMBL" id="LVYV01000012">
    <property type="protein sequence ID" value="KZD23065.1"/>
    <property type="molecule type" value="Genomic_DNA"/>
</dbReference>
<evidence type="ECO:0000313" key="3">
    <source>
        <dbReference type="Proteomes" id="UP000076574"/>
    </source>
</evidence>
<evidence type="ECO:0000313" key="2">
    <source>
        <dbReference type="EMBL" id="KZD23065.1"/>
    </source>
</evidence>
<dbReference type="Proteomes" id="UP000076574">
    <property type="component" value="Unassembled WGS sequence"/>
</dbReference>
<keyword evidence="1" id="KW-0812">Transmembrane</keyword>